<dbReference type="InterPro" id="IPR010096">
    <property type="entry name" value="NADH-Q_OxRdtase_suN/2"/>
</dbReference>
<feature type="transmembrane region" description="Helical" evidence="13">
    <location>
        <begin position="635"/>
        <end position="657"/>
    </location>
</feature>
<feature type="transmembrane region" description="Helical" evidence="13">
    <location>
        <begin position="283"/>
        <end position="301"/>
    </location>
</feature>
<dbReference type="OrthoDB" id="730280at2759"/>
<dbReference type="PANTHER" id="PTHR43507:SF1">
    <property type="entry name" value="NADH-UBIQUINONE OXIDOREDUCTASE CHAIN 4"/>
    <property type="match status" value="1"/>
</dbReference>
<feature type="transmembrane region" description="Helical" evidence="13">
    <location>
        <begin position="717"/>
        <end position="739"/>
    </location>
</feature>
<sequence>MQYVEDVSWISAFGAHYALGVDGLGLALVLLTTVLTPIVILAAWDDGDRESGGRWGTGTYFGFLLGLEALSLGVFAATDVFLFYVLFEATLIPTYFLVGGWGGPERARAAAKLLIYNLLGGLVMLVAVIGLYVESAKAGTPSYLLSDLSQLDLSTGVERWLFVGFFVAFAIKAPMFPVHTWLPDATQQGTPGVSVMLVSILDKIGTFGMLRYCLGIFPEASQWATPVVIALALISILYGALVAIGQDDMMRLIGLTSVSHFGFIVIGIFVFNSQGQSGSTLYMVNHGLSTAALFLVAGFLVKRRGSQRISDYGGVEKVAPVLAGFLLLSGLSVLSLPGMATFVSELLVLVGAWVEQPVIAIVAVPGIVLAAVYVLRMYQRTMTGPVAPGVEVVTDLRPREITAAVPLIVLLVVLGFYPKPLLDVVDPYVKDTLSQVGRSDPGPSVGSATDSDAARAGTVVGVLLEAALPRGRRYLWQVLVAAVGLIAALVQVVLVVRRLDLLGGGDADRGRLIAESALALDGPTVVVWALVLVFALLGVLLFAERHLEGGVLSFAGQAAALPGTEAEREASAKGLEHTEVFPLLMFAVAGMLIFPAANDLVTLFVGLEVLSLPLYLLCGLARRRRLLSQEAAMKYFLLGAFSSGFFVYGLALVYGYAGSMRFTEIAAAVSGRTGGTGLLLGGIGLMSVGLLFKVGAAPFHSWTPDVYQGAPTAVTGFMAAATKVAAFGALLRLFYVAFGGARWDWVPVFAGIAVLTMVIGSVVAVTQSDVKRLLAYSSVAHAGFLLVGVIGIRSVGALQNGEIGAVQAVLFYLVTYGFTTMAAFAIVTLVRDSGGEVSALERWAGLGQKSPLVAGVFAFLLLALAGIPLTSGFTGKWAVFTAAVSAGWWPVVVVAVLLSAVAAYFYVRVIRLMFFTAPLPDGPSVAVPSVLTTAVIAVGTLATLLLGLVPGYVLDRIGDLSLFVR</sequence>
<name>A0A9P9Z814_9POAL</name>
<feature type="transmembrane region" description="Helical" evidence="13">
    <location>
        <begin position="23"/>
        <end position="43"/>
    </location>
</feature>
<evidence type="ECO:0000256" key="8">
    <source>
        <dbReference type="ARBA" id="ARBA00022989"/>
    </source>
</evidence>
<evidence type="ECO:0000256" key="9">
    <source>
        <dbReference type="ARBA" id="ARBA00023027"/>
    </source>
</evidence>
<dbReference type="GO" id="GO:0003954">
    <property type="term" value="F:NADH dehydrogenase activity"/>
    <property type="evidence" value="ECO:0007669"/>
    <property type="project" value="TreeGrafter"/>
</dbReference>
<dbReference type="Proteomes" id="UP001151287">
    <property type="component" value="Unassembled WGS sequence"/>
</dbReference>
<feature type="domain" description="NADH:quinone oxidoreductase/Mrp antiporter transmembrane" evidence="14">
    <location>
        <begin position="597"/>
        <end position="899"/>
    </location>
</feature>
<comment type="function">
    <text evidence="1">Core subunit of the mitochondrial membrane respiratory chain NADH dehydrogenase (Complex I) that is believed to belong to the minimal assembly required for catalysis. Complex I functions in the transfer of electrons from NADH to the respiratory chain. The immediate electron acceptor for the enzyme is believed to be ubiquinone.</text>
</comment>
<dbReference type="NCBIfam" id="NF004441">
    <property type="entry name" value="PRK05777.1-4"/>
    <property type="match status" value="1"/>
</dbReference>
<feature type="transmembrane region" description="Helical" evidence="13">
    <location>
        <begin position="773"/>
        <end position="792"/>
    </location>
</feature>
<dbReference type="PRINTS" id="PR01437">
    <property type="entry name" value="NUOXDRDTASE4"/>
</dbReference>
<dbReference type="AlphaFoldDB" id="A0A9P9Z814"/>
<dbReference type="InterPro" id="IPR003918">
    <property type="entry name" value="NADH_UbQ_OxRdtase"/>
</dbReference>
<keyword evidence="11 13" id="KW-0472">Membrane</keyword>
<feature type="transmembrane region" description="Helical" evidence="13">
    <location>
        <begin position="886"/>
        <end position="907"/>
    </location>
</feature>
<evidence type="ECO:0000313" key="15">
    <source>
        <dbReference type="EMBL" id="KAJ1683788.1"/>
    </source>
</evidence>
<proteinExistence type="inferred from homology"/>
<gene>
    <name evidence="15" type="ORF">LUZ63_020933</name>
</gene>
<dbReference type="GO" id="GO:0042773">
    <property type="term" value="P:ATP synthesis coupled electron transport"/>
    <property type="evidence" value="ECO:0007669"/>
    <property type="project" value="InterPro"/>
</dbReference>
<evidence type="ECO:0000256" key="4">
    <source>
        <dbReference type="ARBA" id="ARBA00012944"/>
    </source>
</evidence>
<keyword evidence="6 13" id="KW-0812">Transmembrane</keyword>
<keyword evidence="8 13" id="KW-1133">Transmembrane helix</keyword>
<dbReference type="GO" id="GO:0016020">
    <property type="term" value="C:membrane"/>
    <property type="evidence" value="ECO:0007669"/>
    <property type="project" value="UniProtKB-SubCell"/>
</dbReference>
<dbReference type="GO" id="GO:0015990">
    <property type="term" value="P:electron transport coupled proton transport"/>
    <property type="evidence" value="ECO:0007669"/>
    <property type="project" value="TreeGrafter"/>
</dbReference>
<dbReference type="EMBL" id="JAMQYH010000097">
    <property type="protein sequence ID" value="KAJ1683788.1"/>
    <property type="molecule type" value="Genomic_DNA"/>
</dbReference>
<evidence type="ECO:0000256" key="11">
    <source>
        <dbReference type="ARBA" id="ARBA00023136"/>
    </source>
</evidence>
<keyword evidence="7" id="KW-1278">Translocase</keyword>
<comment type="similarity">
    <text evidence="3">Belongs to the complex I subunit 4 family.</text>
</comment>
<feature type="domain" description="NADH:quinone oxidoreductase/Mrp antiporter transmembrane" evidence="14">
    <location>
        <begin position="77"/>
        <end position="366"/>
    </location>
</feature>
<evidence type="ECO:0000256" key="5">
    <source>
        <dbReference type="ARBA" id="ARBA00021006"/>
    </source>
</evidence>
<feature type="transmembrane region" description="Helical" evidence="13">
    <location>
        <begin position="321"/>
        <end position="344"/>
    </location>
</feature>
<feature type="transmembrane region" description="Helical" evidence="13">
    <location>
        <begin position="804"/>
        <end position="830"/>
    </location>
</feature>
<feature type="transmembrane region" description="Helical" evidence="13">
    <location>
        <begin position="580"/>
        <end position="597"/>
    </location>
</feature>
<feature type="transmembrane region" description="Helical" evidence="13">
    <location>
        <begin position="113"/>
        <end position="133"/>
    </location>
</feature>
<evidence type="ECO:0000256" key="7">
    <source>
        <dbReference type="ARBA" id="ARBA00022967"/>
    </source>
</evidence>
<dbReference type="InterPro" id="IPR010227">
    <property type="entry name" value="NADH_Q_OxRdtase_chainM/4"/>
</dbReference>
<dbReference type="HAMAP" id="MF_00445">
    <property type="entry name" value="NDH1_NuoN_1"/>
    <property type="match status" value="1"/>
</dbReference>
<comment type="caution">
    <text evidence="15">The sequence shown here is derived from an EMBL/GenBank/DDBJ whole genome shotgun (WGS) entry which is preliminary data.</text>
</comment>
<feature type="transmembrane region" description="Helical" evidence="13">
    <location>
        <begin position="81"/>
        <end position="101"/>
    </location>
</feature>
<dbReference type="NCBIfam" id="TIGR01972">
    <property type="entry name" value="NDH_I_M"/>
    <property type="match status" value="1"/>
</dbReference>
<evidence type="ECO:0000259" key="14">
    <source>
        <dbReference type="Pfam" id="PF00361"/>
    </source>
</evidence>
<feature type="transmembrane region" description="Helical" evidence="13">
    <location>
        <begin position="677"/>
        <end position="696"/>
    </location>
</feature>
<evidence type="ECO:0000256" key="6">
    <source>
        <dbReference type="ARBA" id="ARBA00022692"/>
    </source>
</evidence>
<feature type="transmembrane region" description="Helical" evidence="13">
    <location>
        <begin position="928"/>
        <end position="953"/>
    </location>
</feature>
<evidence type="ECO:0000256" key="2">
    <source>
        <dbReference type="ARBA" id="ARBA00004141"/>
    </source>
</evidence>
<dbReference type="GO" id="GO:0009536">
    <property type="term" value="C:plastid"/>
    <property type="evidence" value="ECO:0007669"/>
    <property type="project" value="UniProtKB-ARBA"/>
</dbReference>
<reference evidence="15" key="1">
    <citation type="journal article" date="2022" name="Cell">
        <title>Repeat-based holocentromeres influence genome architecture and karyotype evolution.</title>
        <authorList>
            <person name="Hofstatter P.G."/>
            <person name="Thangavel G."/>
            <person name="Lux T."/>
            <person name="Neumann P."/>
            <person name="Vondrak T."/>
            <person name="Novak P."/>
            <person name="Zhang M."/>
            <person name="Costa L."/>
            <person name="Castellani M."/>
            <person name="Scott A."/>
            <person name="Toegelov H."/>
            <person name="Fuchs J."/>
            <person name="Mata-Sucre Y."/>
            <person name="Dias Y."/>
            <person name="Vanzela A.L.L."/>
            <person name="Huettel B."/>
            <person name="Almeida C.C.S."/>
            <person name="Simkova H."/>
            <person name="Souza G."/>
            <person name="Pedrosa-Harand A."/>
            <person name="Macas J."/>
            <person name="Mayer K.F.X."/>
            <person name="Houben A."/>
            <person name="Marques A."/>
        </authorList>
    </citation>
    <scope>NUCLEOTIDE SEQUENCE</scope>
    <source>
        <strain evidence="15">RhyBre1mFocal</strain>
    </source>
</reference>
<protein>
    <recommendedName>
        <fullName evidence="5">NADH-ubiquinone oxidoreductase chain 4</fullName>
        <ecNumber evidence="4">7.1.1.2</ecNumber>
    </recommendedName>
    <alternativeName>
        <fullName evidence="12">NADH dehydrogenase subunit 4</fullName>
    </alternativeName>
</protein>
<keyword evidence="16" id="KW-1185">Reference proteome</keyword>
<feature type="transmembrane region" description="Helical" evidence="13">
    <location>
        <begin position="160"/>
        <end position="182"/>
    </location>
</feature>
<evidence type="ECO:0000256" key="12">
    <source>
        <dbReference type="ARBA" id="ARBA00031025"/>
    </source>
</evidence>
<organism evidence="15 16">
    <name type="scientific">Rhynchospora breviuscula</name>
    <dbReference type="NCBI Taxonomy" id="2022672"/>
    <lineage>
        <taxon>Eukaryota</taxon>
        <taxon>Viridiplantae</taxon>
        <taxon>Streptophyta</taxon>
        <taxon>Embryophyta</taxon>
        <taxon>Tracheophyta</taxon>
        <taxon>Spermatophyta</taxon>
        <taxon>Magnoliopsida</taxon>
        <taxon>Liliopsida</taxon>
        <taxon>Poales</taxon>
        <taxon>Cyperaceae</taxon>
        <taxon>Cyperoideae</taxon>
        <taxon>Rhynchosporeae</taxon>
        <taxon>Rhynchospora</taxon>
    </lineage>
</organism>
<dbReference type="NCBIfam" id="TIGR01770">
    <property type="entry name" value="NDH_I_N"/>
    <property type="match status" value="1"/>
</dbReference>
<dbReference type="InterPro" id="IPR001750">
    <property type="entry name" value="ND/Mrp_TM"/>
</dbReference>
<evidence type="ECO:0000313" key="16">
    <source>
        <dbReference type="Proteomes" id="UP001151287"/>
    </source>
</evidence>
<dbReference type="PANTHER" id="PTHR43507">
    <property type="entry name" value="NADH-UBIQUINONE OXIDOREDUCTASE CHAIN 4"/>
    <property type="match status" value="1"/>
</dbReference>
<dbReference type="EC" id="7.1.1.2" evidence="4"/>
<feature type="transmembrane region" description="Helical" evidence="13">
    <location>
        <begin position="55"/>
        <end position="75"/>
    </location>
</feature>
<evidence type="ECO:0000256" key="1">
    <source>
        <dbReference type="ARBA" id="ARBA00003257"/>
    </source>
</evidence>
<dbReference type="Pfam" id="PF00361">
    <property type="entry name" value="Proton_antipo_M"/>
    <property type="match status" value="2"/>
</dbReference>
<dbReference type="GO" id="GO:0008137">
    <property type="term" value="F:NADH dehydrogenase (ubiquinone) activity"/>
    <property type="evidence" value="ECO:0007669"/>
    <property type="project" value="UniProtKB-EC"/>
</dbReference>
<evidence type="ECO:0000256" key="10">
    <source>
        <dbReference type="ARBA" id="ARBA00023075"/>
    </source>
</evidence>
<dbReference type="NCBIfam" id="NF004500">
    <property type="entry name" value="PRK05846.1-4"/>
    <property type="match status" value="1"/>
</dbReference>
<keyword evidence="9" id="KW-0520">NAD</keyword>
<dbReference type="GO" id="GO:0048039">
    <property type="term" value="F:ubiquinone binding"/>
    <property type="evidence" value="ECO:0007669"/>
    <property type="project" value="TreeGrafter"/>
</dbReference>
<feature type="transmembrane region" description="Helical" evidence="13">
    <location>
        <begin position="851"/>
        <end position="874"/>
    </location>
</feature>
<feature type="transmembrane region" description="Helical" evidence="13">
    <location>
        <begin position="194"/>
        <end position="217"/>
    </location>
</feature>
<feature type="transmembrane region" description="Helical" evidence="13">
    <location>
        <begin position="223"/>
        <end position="245"/>
    </location>
</feature>
<accession>A0A9P9Z814</accession>
<evidence type="ECO:0000256" key="13">
    <source>
        <dbReference type="SAM" id="Phobius"/>
    </source>
</evidence>
<evidence type="ECO:0000256" key="3">
    <source>
        <dbReference type="ARBA" id="ARBA00009025"/>
    </source>
</evidence>
<feature type="transmembrane region" description="Helical" evidence="13">
    <location>
        <begin position="745"/>
        <end position="766"/>
    </location>
</feature>
<feature type="transmembrane region" description="Helical" evidence="13">
    <location>
        <begin position="252"/>
        <end position="271"/>
    </location>
</feature>
<feature type="transmembrane region" description="Helical" evidence="13">
    <location>
        <begin position="474"/>
        <end position="496"/>
    </location>
</feature>
<keyword evidence="10" id="KW-0830">Ubiquinone</keyword>
<comment type="subcellular location">
    <subcellularLocation>
        <location evidence="2">Membrane</location>
        <topology evidence="2">Multi-pass membrane protein</topology>
    </subcellularLocation>
</comment>
<feature type="transmembrane region" description="Helical" evidence="13">
    <location>
        <begin position="525"/>
        <end position="543"/>
    </location>
</feature>
<feature type="transmembrane region" description="Helical" evidence="13">
    <location>
        <begin position="356"/>
        <end position="375"/>
    </location>
</feature>